<dbReference type="AlphaFoldDB" id="A0A9P7BYX4"/>
<dbReference type="SUPFAM" id="SSF56059">
    <property type="entry name" value="Glutathione synthetase ATP-binding domain-like"/>
    <property type="match status" value="1"/>
</dbReference>
<evidence type="ECO:0000313" key="3">
    <source>
        <dbReference type="EMBL" id="KAG1529362.1"/>
    </source>
</evidence>
<dbReference type="GO" id="GO:0046872">
    <property type="term" value="F:metal ion binding"/>
    <property type="evidence" value="ECO:0007669"/>
    <property type="project" value="InterPro"/>
</dbReference>
<proteinExistence type="predicted"/>
<dbReference type="InterPro" id="IPR011761">
    <property type="entry name" value="ATP-grasp"/>
</dbReference>
<dbReference type="Gene3D" id="3.30.1490.20">
    <property type="entry name" value="ATP-grasp fold, A domain"/>
    <property type="match status" value="1"/>
</dbReference>
<dbReference type="GO" id="GO:0005524">
    <property type="term" value="F:ATP binding"/>
    <property type="evidence" value="ECO:0007669"/>
    <property type="project" value="UniProtKB-UniRule"/>
</dbReference>
<keyword evidence="4" id="KW-1185">Reference proteome</keyword>
<name>A0A9P7BYX4_9FUNG</name>
<dbReference type="InterPro" id="IPR013815">
    <property type="entry name" value="ATP_grasp_subdomain_1"/>
</dbReference>
<evidence type="ECO:0000259" key="2">
    <source>
        <dbReference type="PROSITE" id="PS50975"/>
    </source>
</evidence>
<evidence type="ECO:0000256" key="1">
    <source>
        <dbReference type="PROSITE-ProRule" id="PRU00409"/>
    </source>
</evidence>
<reference evidence="3 4" key="1">
    <citation type="journal article" date="2020" name="Microb. Genom.">
        <title>Genetic diversity of clinical and environmental Mucorales isolates obtained from an investigation of mucormycosis cases among solid organ transplant recipients.</title>
        <authorList>
            <person name="Nguyen M.H."/>
            <person name="Kaul D."/>
            <person name="Muto C."/>
            <person name="Cheng S.J."/>
            <person name="Richter R.A."/>
            <person name="Bruno V.M."/>
            <person name="Liu G."/>
            <person name="Beyhan S."/>
            <person name="Sundermann A.J."/>
            <person name="Mounaud S."/>
            <person name="Pasculle A.W."/>
            <person name="Nierman W.C."/>
            <person name="Driscoll E."/>
            <person name="Cumbie R."/>
            <person name="Clancy C.J."/>
            <person name="Dupont C.L."/>
        </authorList>
    </citation>
    <scope>NUCLEOTIDE SEQUENCE [LARGE SCALE GENOMIC DNA]</scope>
    <source>
        <strain evidence="3 4">GL24</strain>
    </source>
</reference>
<keyword evidence="1" id="KW-0067">ATP-binding</keyword>
<gene>
    <name evidence="3" type="ORF">G6F50_018052</name>
</gene>
<organism evidence="3 4">
    <name type="scientific">Rhizopus delemar</name>
    <dbReference type="NCBI Taxonomy" id="936053"/>
    <lineage>
        <taxon>Eukaryota</taxon>
        <taxon>Fungi</taxon>
        <taxon>Fungi incertae sedis</taxon>
        <taxon>Mucoromycota</taxon>
        <taxon>Mucoromycotina</taxon>
        <taxon>Mucoromycetes</taxon>
        <taxon>Mucorales</taxon>
        <taxon>Mucorineae</taxon>
        <taxon>Rhizopodaceae</taxon>
        <taxon>Rhizopus</taxon>
    </lineage>
</organism>
<accession>A0A9P7BYX4</accession>
<comment type="caution">
    <text evidence="3">The sequence shown here is derived from an EMBL/GenBank/DDBJ whole genome shotgun (WGS) entry which is preliminary data.</text>
</comment>
<protein>
    <recommendedName>
        <fullName evidence="2">ATP-grasp domain-containing protein</fullName>
    </recommendedName>
</protein>
<dbReference type="EMBL" id="JAANIU010015425">
    <property type="protein sequence ID" value="KAG1529362.1"/>
    <property type="molecule type" value="Genomic_DNA"/>
</dbReference>
<keyword evidence="1" id="KW-0547">Nucleotide-binding</keyword>
<dbReference type="Proteomes" id="UP000740926">
    <property type="component" value="Unassembled WGS sequence"/>
</dbReference>
<evidence type="ECO:0000313" key="4">
    <source>
        <dbReference type="Proteomes" id="UP000740926"/>
    </source>
</evidence>
<feature type="domain" description="ATP-grasp" evidence="2">
    <location>
        <begin position="36"/>
        <end position="68"/>
    </location>
</feature>
<dbReference type="PROSITE" id="PS50975">
    <property type="entry name" value="ATP_GRASP"/>
    <property type="match status" value="1"/>
</dbReference>
<sequence>MVQFGWGSKQRRIQAAETDLTRAISESIAQDKALPKMLLDAAGVPVPMGRAVTTAEEAWEAAQELGGP</sequence>